<accession>A0A564TME1</accession>
<sequence length="178" mass="19467">MHFIGSALLESLSLWEQRRRPPPAALPSQALRASSPKGRALGRPVKFPLDAQSLFVSWTVVPCCLGQRQLDKVRCPEAAALCSEARFFCAILHLGRPVGSVPTCQSLSLWERWHCEAMTERASPARKSRCAAMGRLFVSAKRALHLCFPASSLALSGAHAPALPKGEPFTFLLRKPLP</sequence>
<dbReference type="EMBL" id="CABHMY010000100">
    <property type="protein sequence ID" value="VUX08402.1"/>
    <property type="molecule type" value="Genomic_DNA"/>
</dbReference>
<proteinExistence type="predicted"/>
<evidence type="ECO:0000313" key="1">
    <source>
        <dbReference type="EMBL" id="VUX08402.1"/>
    </source>
</evidence>
<gene>
    <name evidence="1" type="ORF">FPPS064S07_00509</name>
</gene>
<evidence type="ECO:0000313" key="2">
    <source>
        <dbReference type="Proteomes" id="UP000406184"/>
    </source>
</evidence>
<keyword evidence="2" id="KW-1185">Reference proteome</keyword>
<protein>
    <submittedName>
        <fullName evidence="1">Uncharacterized protein</fullName>
    </submittedName>
</protein>
<dbReference type="Proteomes" id="UP000406184">
    <property type="component" value="Unassembled WGS sequence"/>
</dbReference>
<dbReference type="AlphaFoldDB" id="A0A564TME1"/>
<reference evidence="1 2" key="1">
    <citation type="submission" date="2019-07" db="EMBL/GenBank/DDBJ databases">
        <authorList>
            <person name="Hibberd C M."/>
            <person name="Gehrig L. J."/>
            <person name="Chang H.-W."/>
            <person name="Venkatesh S."/>
        </authorList>
    </citation>
    <scope>NUCLEOTIDE SEQUENCE [LARGE SCALE GENOMIC DNA]</scope>
    <source>
        <strain evidence="1">Faecalibacterium_prausnitzii_JG_BgPS064</strain>
    </source>
</reference>
<name>A0A564TME1_9FIRM</name>
<organism evidence="1 2">
    <name type="scientific">Faecalibacterium prausnitzii</name>
    <dbReference type="NCBI Taxonomy" id="853"/>
    <lineage>
        <taxon>Bacteria</taxon>
        <taxon>Bacillati</taxon>
        <taxon>Bacillota</taxon>
        <taxon>Clostridia</taxon>
        <taxon>Eubacteriales</taxon>
        <taxon>Oscillospiraceae</taxon>
        <taxon>Faecalibacterium</taxon>
    </lineage>
</organism>